<proteinExistence type="predicted"/>
<keyword evidence="3" id="KW-1185">Reference proteome</keyword>
<evidence type="ECO:0000313" key="2">
    <source>
        <dbReference type="EMBL" id="KAK7015828.1"/>
    </source>
</evidence>
<evidence type="ECO:0000256" key="1">
    <source>
        <dbReference type="SAM" id="MobiDB-lite"/>
    </source>
</evidence>
<organism evidence="2 3">
    <name type="scientific">Favolaschia claudopus</name>
    <dbReference type="NCBI Taxonomy" id="2862362"/>
    <lineage>
        <taxon>Eukaryota</taxon>
        <taxon>Fungi</taxon>
        <taxon>Dikarya</taxon>
        <taxon>Basidiomycota</taxon>
        <taxon>Agaricomycotina</taxon>
        <taxon>Agaricomycetes</taxon>
        <taxon>Agaricomycetidae</taxon>
        <taxon>Agaricales</taxon>
        <taxon>Marasmiineae</taxon>
        <taxon>Mycenaceae</taxon>
        <taxon>Favolaschia</taxon>
    </lineage>
</organism>
<dbReference type="AlphaFoldDB" id="A0AAW0ATD6"/>
<dbReference type="EMBL" id="JAWWNJ010000053">
    <property type="protein sequence ID" value="KAK7015828.1"/>
    <property type="molecule type" value="Genomic_DNA"/>
</dbReference>
<dbReference type="Proteomes" id="UP001362999">
    <property type="component" value="Unassembled WGS sequence"/>
</dbReference>
<accession>A0AAW0ATD6</accession>
<comment type="caution">
    <text evidence="2">The sequence shown here is derived from an EMBL/GenBank/DDBJ whole genome shotgun (WGS) entry which is preliminary data.</text>
</comment>
<feature type="region of interest" description="Disordered" evidence="1">
    <location>
        <begin position="281"/>
        <end position="305"/>
    </location>
</feature>
<reference evidence="2 3" key="1">
    <citation type="journal article" date="2024" name="J Genomics">
        <title>Draft genome sequencing and assembly of Favolaschia claudopus CIRM-BRFM 2984 isolated from oak limbs.</title>
        <authorList>
            <person name="Navarro D."/>
            <person name="Drula E."/>
            <person name="Chaduli D."/>
            <person name="Cazenave R."/>
            <person name="Ahrendt S."/>
            <person name="Wang J."/>
            <person name="Lipzen A."/>
            <person name="Daum C."/>
            <person name="Barry K."/>
            <person name="Grigoriev I.V."/>
            <person name="Favel A."/>
            <person name="Rosso M.N."/>
            <person name="Martin F."/>
        </authorList>
    </citation>
    <scope>NUCLEOTIDE SEQUENCE [LARGE SCALE GENOMIC DNA]</scope>
    <source>
        <strain evidence="2 3">CIRM-BRFM 2984</strain>
    </source>
</reference>
<protein>
    <submittedName>
        <fullName evidence="2">Uncharacterized protein</fullName>
    </submittedName>
</protein>
<sequence>MEARNVRAISARCISICSSRGETLQESGVVHAETEERDSKSQRRFHSTWREAVSLVRIEFGPSVPKPDGSFLDLSLASPSTLFSRLDIQTASQQLRQLMAILGPGKAPYWRLQARPKAPRRKRRRGLSKDYGVVDKGYVNTRIGTAAPPSAAVRSPAAANGARFPLSTFASIVSFPGDLANESLQRDIIPPHNIRVPFSRRGGLIRGAEDDEPLQMRSMVQDIRMVFLVKRLKDAEAEASDGGDPLKIEIEGRIRRRMVSSGIVAALYSPALPSTMCAPDSECPSARLSTTSSHQGRSVVQRTIR</sequence>
<name>A0AAW0ATD6_9AGAR</name>
<evidence type="ECO:0000313" key="3">
    <source>
        <dbReference type="Proteomes" id="UP001362999"/>
    </source>
</evidence>
<feature type="compositionally biased region" description="Polar residues" evidence="1">
    <location>
        <begin position="287"/>
        <end position="305"/>
    </location>
</feature>
<gene>
    <name evidence="2" type="ORF">R3P38DRAFT_2786745</name>
</gene>